<keyword evidence="11" id="KW-1185">Reference proteome</keyword>
<dbReference type="Pfam" id="PF06703">
    <property type="entry name" value="SPC25"/>
    <property type="match status" value="1"/>
</dbReference>
<dbReference type="Proteomes" id="UP000001996">
    <property type="component" value="Unassembled WGS sequence"/>
</dbReference>
<proteinExistence type="inferred from homology"/>
<evidence type="ECO:0000256" key="8">
    <source>
        <dbReference type="ARBA" id="ARBA00045608"/>
    </source>
</evidence>
<dbReference type="PANTHER" id="PTHR13085:SF0">
    <property type="entry name" value="SIGNAL PEPTIDASE COMPLEX SUBUNIT 2"/>
    <property type="match status" value="1"/>
</dbReference>
<comment type="subcellular location">
    <subcellularLocation>
        <location evidence="1">Endoplasmic reticulum membrane</location>
        <topology evidence="1">Multi-pass membrane protein</topology>
    </subcellularLocation>
</comment>
<dbReference type="InterPro" id="IPR009582">
    <property type="entry name" value="Spc2/SPCS2"/>
</dbReference>
<keyword evidence="6 9" id="KW-1133">Transmembrane helix</keyword>
<evidence type="ECO:0000256" key="1">
    <source>
        <dbReference type="ARBA" id="ARBA00004477"/>
    </source>
</evidence>
<evidence type="ECO:0000256" key="6">
    <source>
        <dbReference type="ARBA" id="ARBA00022989"/>
    </source>
</evidence>
<feature type="transmembrane region" description="Helical" evidence="9">
    <location>
        <begin position="70"/>
        <end position="88"/>
    </location>
</feature>
<comment type="similarity">
    <text evidence="2">Belongs to the SPCS2 family.</text>
</comment>
<dbReference type="PANTHER" id="PTHR13085">
    <property type="entry name" value="MICROSOMAL SIGNAL PEPTIDASE 25 KDA SUBUNIT"/>
    <property type="match status" value="1"/>
</dbReference>
<keyword evidence="4 9" id="KW-0812">Transmembrane</keyword>
<evidence type="ECO:0000313" key="11">
    <source>
        <dbReference type="Proteomes" id="UP000001996"/>
    </source>
</evidence>
<evidence type="ECO:0000256" key="5">
    <source>
        <dbReference type="ARBA" id="ARBA00022824"/>
    </source>
</evidence>
<dbReference type="VEuPathDB" id="FungiDB:LELG_04277"/>
<evidence type="ECO:0000256" key="3">
    <source>
        <dbReference type="ARBA" id="ARBA00017057"/>
    </source>
</evidence>
<evidence type="ECO:0000313" key="10">
    <source>
        <dbReference type="EMBL" id="EDK46097.1"/>
    </source>
</evidence>
<dbReference type="OrthoDB" id="29558at2759"/>
<reference evidence="10 11" key="1">
    <citation type="journal article" date="2009" name="Nature">
        <title>Evolution of pathogenicity and sexual reproduction in eight Candida genomes.</title>
        <authorList>
            <person name="Butler G."/>
            <person name="Rasmussen M.D."/>
            <person name="Lin M.F."/>
            <person name="Santos M.A."/>
            <person name="Sakthikumar S."/>
            <person name="Munro C.A."/>
            <person name="Rheinbay E."/>
            <person name="Grabherr M."/>
            <person name="Forche A."/>
            <person name="Reedy J.L."/>
            <person name="Agrafioti I."/>
            <person name="Arnaud M.B."/>
            <person name="Bates S."/>
            <person name="Brown A.J."/>
            <person name="Brunke S."/>
            <person name="Costanzo M.C."/>
            <person name="Fitzpatrick D.A."/>
            <person name="de Groot P.W."/>
            <person name="Harris D."/>
            <person name="Hoyer L.L."/>
            <person name="Hube B."/>
            <person name="Klis F.M."/>
            <person name="Kodira C."/>
            <person name="Lennard N."/>
            <person name="Logue M.E."/>
            <person name="Martin R."/>
            <person name="Neiman A.M."/>
            <person name="Nikolaou E."/>
            <person name="Quail M.A."/>
            <person name="Quinn J."/>
            <person name="Santos M.C."/>
            <person name="Schmitzberger F.F."/>
            <person name="Sherlock G."/>
            <person name="Shah P."/>
            <person name="Silverstein K.A."/>
            <person name="Skrzypek M.S."/>
            <person name="Soll D."/>
            <person name="Staggs R."/>
            <person name="Stansfield I."/>
            <person name="Stumpf M.P."/>
            <person name="Sudbery P.E."/>
            <person name="Srikantha T."/>
            <person name="Zeng Q."/>
            <person name="Berman J."/>
            <person name="Berriman M."/>
            <person name="Heitman J."/>
            <person name="Gow N.A."/>
            <person name="Lorenz M.C."/>
            <person name="Birren B.W."/>
            <person name="Kellis M."/>
            <person name="Cuomo C.A."/>
        </authorList>
    </citation>
    <scope>NUCLEOTIDE SEQUENCE [LARGE SCALE GENOMIC DNA]</scope>
    <source>
        <strain evidence="11">ATCC 11503 / BCRC 21390 / CBS 2605 / JCM 1781 / NBRC 1676 / NRRL YB-4239</strain>
    </source>
</reference>
<sequence length="160" mass="18145">MSLKKANINSVKDLHKHTDEQLGSILQQLGYEESFTLTDIKLGLGLVSVAIAGLLFLADKKYEFKDIYGLTAASCFIYAILNGVLFLVNRKYKNVKYIGYSKGNKLVIATETTKYDPIYFLTINGKRAQIPFSKIYDSIGYLDRDEFSKLLSHEINKKDE</sequence>
<keyword evidence="5" id="KW-0256">Endoplasmic reticulum</keyword>
<dbReference type="AlphaFoldDB" id="A5E3T9"/>
<gene>
    <name evidence="10" type="ORF">LELG_04277</name>
</gene>
<dbReference type="HOGENOM" id="CLU_131066_0_0_1"/>
<feature type="transmembrane region" description="Helical" evidence="9">
    <location>
        <begin position="40"/>
        <end position="58"/>
    </location>
</feature>
<organism evidence="10 11">
    <name type="scientific">Lodderomyces elongisporus (strain ATCC 11503 / CBS 2605 / JCM 1781 / NBRC 1676 / NRRL YB-4239)</name>
    <name type="common">Yeast</name>
    <name type="synonym">Saccharomyces elongisporus</name>
    <dbReference type="NCBI Taxonomy" id="379508"/>
    <lineage>
        <taxon>Eukaryota</taxon>
        <taxon>Fungi</taxon>
        <taxon>Dikarya</taxon>
        <taxon>Ascomycota</taxon>
        <taxon>Saccharomycotina</taxon>
        <taxon>Pichiomycetes</taxon>
        <taxon>Debaryomycetaceae</taxon>
        <taxon>Candida/Lodderomyces clade</taxon>
        <taxon>Lodderomyces</taxon>
    </lineage>
</organism>
<dbReference type="EMBL" id="CH981529">
    <property type="protein sequence ID" value="EDK46097.1"/>
    <property type="molecule type" value="Genomic_DNA"/>
</dbReference>
<dbReference type="STRING" id="379508.A5E3T9"/>
<protein>
    <recommendedName>
        <fullName evidence="3">Signal peptidase complex subunit 2</fullName>
    </recommendedName>
</protein>
<dbReference type="GeneID" id="5231748"/>
<evidence type="ECO:0000256" key="7">
    <source>
        <dbReference type="ARBA" id="ARBA00023136"/>
    </source>
</evidence>
<evidence type="ECO:0000256" key="4">
    <source>
        <dbReference type="ARBA" id="ARBA00022692"/>
    </source>
</evidence>
<dbReference type="GO" id="GO:0005787">
    <property type="term" value="C:signal peptidase complex"/>
    <property type="evidence" value="ECO:0007669"/>
    <property type="project" value="InterPro"/>
</dbReference>
<dbReference type="GO" id="GO:0045047">
    <property type="term" value="P:protein targeting to ER"/>
    <property type="evidence" value="ECO:0007669"/>
    <property type="project" value="TreeGrafter"/>
</dbReference>
<dbReference type="KEGG" id="lel:PVL30_004001"/>
<dbReference type="FunCoup" id="A5E3T9">
    <property type="interactions" value="73"/>
</dbReference>
<keyword evidence="7 9" id="KW-0472">Membrane</keyword>
<dbReference type="InParanoid" id="A5E3T9"/>
<dbReference type="OMA" id="TKYDPIY"/>
<name>A5E3T9_LODEL</name>
<accession>A5E3T9</accession>
<dbReference type="GO" id="GO:0006465">
    <property type="term" value="P:signal peptide processing"/>
    <property type="evidence" value="ECO:0007669"/>
    <property type="project" value="InterPro"/>
</dbReference>
<evidence type="ECO:0000256" key="2">
    <source>
        <dbReference type="ARBA" id="ARBA00007324"/>
    </source>
</evidence>
<dbReference type="eggNOG" id="ENOG502S2C7">
    <property type="taxonomic scope" value="Eukaryota"/>
</dbReference>
<evidence type="ECO:0000256" key="9">
    <source>
        <dbReference type="SAM" id="Phobius"/>
    </source>
</evidence>
<comment type="function">
    <text evidence="8">Component of the signal peptidase complex (SPC) which catalyzes the cleavage of N-terminal signal sequences from nascent proteins as they are translocated into the lumen of the endoplasmic reticulum. Enhances the enzymatic activity of SPC and facilitates the interactions between different components of the translocation site.</text>
</comment>